<dbReference type="EMBL" id="VUOC01000004">
    <property type="protein sequence ID" value="KAA2239027.1"/>
    <property type="molecule type" value="Genomic_DNA"/>
</dbReference>
<accession>A0A5B2VL96</accession>
<evidence type="ECO:0000259" key="2">
    <source>
        <dbReference type="Pfam" id="PF00534"/>
    </source>
</evidence>
<comment type="caution">
    <text evidence="3">The sequence shown here is derived from an EMBL/GenBank/DDBJ whole genome shotgun (WGS) entry which is preliminary data.</text>
</comment>
<evidence type="ECO:0000313" key="4">
    <source>
        <dbReference type="Proteomes" id="UP000324611"/>
    </source>
</evidence>
<dbReference type="PANTHER" id="PTHR46401:SF2">
    <property type="entry name" value="GLYCOSYLTRANSFERASE WBBK-RELATED"/>
    <property type="match status" value="1"/>
</dbReference>
<keyword evidence="4" id="KW-1185">Reference proteome</keyword>
<dbReference type="GO" id="GO:0009103">
    <property type="term" value="P:lipopolysaccharide biosynthetic process"/>
    <property type="evidence" value="ECO:0007669"/>
    <property type="project" value="TreeGrafter"/>
</dbReference>
<sequence>MKFVFASYITIPDFNEPEAWLHRIRAYAGIHAALSREHEVVCVEQINYEGVHMKNGAQYHFLRLPSAQKFFPKQLHRFIKEQLPDVVVIHSLYYPLQVMQLRRYLGDKVKIIIQHHAEQPYTGLKKYLQRRADNAVDAYLFASREMGLDWIRRGNLGNPDKINEVMELSSVFYPIDKTAALTRTKAGGAPVYLWVGRLNDNKDPLNVVRAFLQFAAHQPAAKLYMIYHTTELLGEIQQLLHNHPQQHAIVLTGQVPHDALLYWYNSADYIISGSYYEGSGTAICEAMSCGCIPIVTNIPSFRMMTDHGRCGFLYEAGNEEALLQVLQQTISLDSAAKKQLCLDFFRTHLSFQAIARRMQEIAGGLVK</sequence>
<dbReference type="CDD" id="cd03801">
    <property type="entry name" value="GT4_PimA-like"/>
    <property type="match status" value="1"/>
</dbReference>
<dbReference type="AlphaFoldDB" id="A0A5B2VL96"/>
<gene>
    <name evidence="3" type="ORF">F0L74_22710</name>
</gene>
<dbReference type="GO" id="GO:0016757">
    <property type="term" value="F:glycosyltransferase activity"/>
    <property type="evidence" value="ECO:0007669"/>
    <property type="project" value="InterPro"/>
</dbReference>
<reference evidence="3 4" key="2">
    <citation type="submission" date="2019-09" db="EMBL/GenBank/DDBJ databases">
        <authorList>
            <person name="Jin C."/>
        </authorList>
    </citation>
    <scope>NUCLEOTIDE SEQUENCE [LARGE SCALE GENOMIC DNA]</scope>
    <source>
        <strain evidence="3 4">BN140078</strain>
    </source>
</reference>
<dbReference type="SUPFAM" id="SSF53756">
    <property type="entry name" value="UDP-Glycosyltransferase/glycogen phosphorylase"/>
    <property type="match status" value="1"/>
</dbReference>
<dbReference type="Gene3D" id="3.40.50.2000">
    <property type="entry name" value="Glycogen Phosphorylase B"/>
    <property type="match status" value="2"/>
</dbReference>
<proteinExistence type="predicted"/>
<evidence type="ECO:0000313" key="3">
    <source>
        <dbReference type="EMBL" id="KAA2239027.1"/>
    </source>
</evidence>
<feature type="domain" description="Glycosyl transferase family 1" evidence="2">
    <location>
        <begin position="186"/>
        <end position="334"/>
    </location>
</feature>
<reference evidence="3 4" key="1">
    <citation type="submission" date="2019-09" db="EMBL/GenBank/DDBJ databases">
        <title>Chitinophaga ginsengihumi sp. nov., isolated from soil of ginseng rhizosphere.</title>
        <authorList>
            <person name="Lee J."/>
        </authorList>
    </citation>
    <scope>NUCLEOTIDE SEQUENCE [LARGE SCALE GENOMIC DNA]</scope>
    <source>
        <strain evidence="3 4">BN140078</strain>
    </source>
</reference>
<name>A0A5B2VL96_9BACT</name>
<dbReference type="RefSeq" id="WP_149840206.1">
    <property type="nucleotide sequence ID" value="NZ_VUOC01000004.1"/>
</dbReference>
<dbReference type="Pfam" id="PF00534">
    <property type="entry name" value="Glycos_transf_1"/>
    <property type="match status" value="1"/>
</dbReference>
<evidence type="ECO:0000256" key="1">
    <source>
        <dbReference type="ARBA" id="ARBA00022679"/>
    </source>
</evidence>
<protein>
    <submittedName>
        <fullName evidence="3">Glycosyltransferase family 4 protein</fullName>
    </submittedName>
</protein>
<dbReference type="Proteomes" id="UP000324611">
    <property type="component" value="Unassembled WGS sequence"/>
</dbReference>
<dbReference type="PANTHER" id="PTHR46401">
    <property type="entry name" value="GLYCOSYLTRANSFERASE WBBK-RELATED"/>
    <property type="match status" value="1"/>
</dbReference>
<keyword evidence="1 3" id="KW-0808">Transferase</keyword>
<organism evidence="3 4">
    <name type="scientific">Chitinophaga agrisoli</name>
    <dbReference type="NCBI Taxonomy" id="2607653"/>
    <lineage>
        <taxon>Bacteria</taxon>
        <taxon>Pseudomonadati</taxon>
        <taxon>Bacteroidota</taxon>
        <taxon>Chitinophagia</taxon>
        <taxon>Chitinophagales</taxon>
        <taxon>Chitinophagaceae</taxon>
        <taxon>Chitinophaga</taxon>
    </lineage>
</organism>
<dbReference type="InterPro" id="IPR001296">
    <property type="entry name" value="Glyco_trans_1"/>
</dbReference>